<evidence type="ECO:0000256" key="3">
    <source>
        <dbReference type="ARBA" id="ARBA00022630"/>
    </source>
</evidence>
<feature type="signal peptide" evidence="6">
    <location>
        <begin position="1"/>
        <end position="32"/>
    </location>
</feature>
<dbReference type="Pfam" id="PF01565">
    <property type="entry name" value="FAD_binding_4"/>
    <property type="match status" value="1"/>
</dbReference>
<evidence type="ECO:0000313" key="9">
    <source>
        <dbReference type="Proteomes" id="UP001595823"/>
    </source>
</evidence>
<organism evidence="8 9">
    <name type="scientific">Salininema proteolyticum</name>
    <dbReference type="NCBI Taxonomy" id="1607685"/>
    <lineage>
        <taxon>Bacteria</taxon>
        <taxon>Bacillati</taxon>
        <taxon>Actinomycetota</taxon>
        <taxon>Actinomycetes</taxon>
        <taxon>Glycomycetales</taxon>
        <taxon>Glycomycetaceae</taxon>
        <taxon>Salininema</taxon>
    </lineage>
</organism>
<dbReference type="InterPro" id="IPR050416">
    <property type="entry name" value="FAD-linked_Oxidoreductase"/>
</dbReference>
<keyword evidence="4" id="KW-0274">FAD</keyword>
<evidence type="ECO:0000313" key="8">
    <source>
        <dbReference type="EMBL" id="MFC4335404.1"/>
    </source>
</evidence>
<dbReference type="Gene3D" id="3.30.465.10">
    <property type="match status" value="1"/>
</dbReference>
<evidence type="ECO:0000256" key="6">
    <source>
        <dbReference type="SAM" id="SignalP"/>
    </source>
</evidence>
<dbReference type="InterPro" id="IPR036318">
    <property type="entry name" value="FAD-bd_PCMH-like_sf"/>
</dbReference>
<dbReference type="SUPFAM" id="SSF56176">
    <property type="entry name" value="FAD-binding/transporter-associated domain-like"/>
    <property type="match status" value="1"/>
</dbReference>
<dbReference type="InterPro" id="IPR012951">
    <property type="entry name" value="BBE"/>
</dbReference>
<evidence type="ECO:0000256" key="1">
    <source>
        <dbReference type="ARBA" id="ARBA00001974"/>
    </source>
</evidence>
<dbReference type="PANTHER" id="PTHR42973">
    <property type="entry name" value="BINDING OXIDOREDUCTASE, PUTATIVE (AFU_ORTHOLOGUE AFUA_1G17690)-RELATED"/>
    <property type="match status" value="1"/>
</dbReference>
<dbReference type="InterPro" id="IPR006311">
    <property type="entry name" value="TAT_signal"/>
</dbReference>
<dbReference type="RefSeq" id="WP_380620179.1">
    <property type="nucleotide sequence ID" value="NZ_JBHSDK010000013.1"/>
</dbReference>
<keyword evidence="6" id="KW-0732">Signal</keyword>
<keyword evidence="5" id="KW-0560">Oxidoreductase</keyword>
<keyword evidence="3" id="KW-0285">Flavoprotein</keyword>
<evidence type="ECO:0000256" key="5">
    <source>
        <dbReference type="ARBA" id="ARBA00023002"/>
    </source>
</evidence>
<gene>
    <name evidence="8" type="ORF">ACFPET_09360</name>
</gene>
<evidence type="ECO:0000256" key="2">
    <source>
        <dbReference type="ARBA" id="ARBA00005466"/>
    </source>
</evidence>
<dbReference type="EMBL" id="JBHSDK010000013">
    <property type="protein sequence ID" value="MFC4335404.1"/>
    <property type="molecule type" value="Genomic_DNA"/>
</dbReference>
<protein>
    <submittedName>
        <fullName evidence="8">FAD-binding oxidoreductase</fullName>
    </submittedName>
</protein>
<dbReference type="InterPro" id="IPR016166">
    <property type="entry name" value="FAD-bd_PCMH"/>
</dbReference>
<feature type="domain" description="FAD-binding PCMH-type" evidence="7">
    <location>
        <begin position="60"/>
        <end position="240"/>
    </location>
</feature>
<dbReference type="PANTHER" id="PTHR42973:SF39">
    <property type="entry name" value="FAD-BINDING PCMH-TYPE DOMAIN-CONTAINING PROTEIN"/>
    <property type="match status" value="1"/>
</dbReference>
<dbReference type="PROSITE" id="PS51318">
    <property type="entry name" value="TAT"/>
    <property type="match status" value="1"/>
</dbReference>
<name>A0ABV8TY62_9ACTN</name>
<comment type="caution">
    <text evidence="8">The sequence shown here is derived from an EMBL/GenBank/DDBJ whole genome shotgun (WGS) entry which is preliminary data.</text>
</comment>
<dbReference type="Gene3D" id="3.40.462.20">
    <property type="match status" value="1"/>
</dbReference>
<dbReference type="Pfam" id="PF08031">
    <property type="entry name" value="BBE"/>
    <property type="match status" value="1"/>
</dbReference>
<comment type="cofactor">
    <cofactor evidence="1">
        <name>FAD</name>
        <dbReference type="ChEBI" id="CHEBI:57692"/>
    </cofactor>
</comment>
<accession>A0ABV8TY62</accession>
<feature type="chain" id="PRO_5046320546" evidence="6">
    <location>
        <begin position="33"/>
        <end position="531"/>
    </location>
</feature>
<keyword evidence="9" id="KW-1185">Reference proteome</keyword>
<dbReference type="InterPro" id="IPR006094">
    <property type="entry name" value="Oxid_FAD_bind_N"/>
</dbReference>
<proteinExistence type="inferred from homology"/>
<dbReference type="PROSITE" id="PS51387">
    <property type="entry name" value="FAD_PCMH"/>
    <property type="match status" value="1"/>
</dbReference>
<reference evidence="9" key="1">
    <citation type="journal article" date="2019" name="Int. J. Syst. Evol. Microbiol.">
        <title>The Global Catalogue of Microorganisms (GCM) 10K type strain sequencing project: providing services to taxonomists for standard genome sequencing and annotation.</title>
        <authorList>
            <consortium name="The Broad Institute Genomics Platform"/>
            <consortium name="The Broad Institute Genome Sequencing Center for Infectious Disease"/>
            <person name="Wu L."/>
            <person name="Ma J."/>
        </authorList>
    </citation>
    <scope>NUCLEOTIDE SEQUENCE [LARGE SCALE GENOMIC DNA]</scope>
    <source>
        <strain evidence="9">IBRC-M 10908</strain>
    </source>
</reference>
<comment type="similarity">
    <text evidence="2">Belongs to the oxygen-dependent FAD-linked oxidoreductase family.</text>
</comment>
<evidence type="ECO:0000256" key="4">
    <source>
        <dbReference type="ARBA" id="ARBA00022827"/>
    </source>
</evidence>
<evidence type="ECO:0000259" key="7">
    <source>
        <dbReference type="PROSITE" id="PS51387"/>
    </source>
</evidence>
<dbReference type="InterPro" id="IPR016169">
    <property type="entry name" value="FAD-bd_PCMH_sub2"/>
</dbReference>
<sequence length="531" mass="57112">MTTPTRRSLLGMGGAVLGAFAATSIVPQSASAAPGVGDYRVVTRSSEQFEDLRQGTNLRWRGNPERLAFPRGADEVAAEIRTVLDRGLRPAVRSGGHCYEDFTTHGGITAVIDTSAMNQVRWDPEMKAFEVGAGAQLGVVYQLLYKQWGVYLPAGNCPTVAAGGHIAGGGYGSMNRRDGLVVDHLAAVEAVHVKEDGTVAVSVGTSDPDDPNHDLWWAYTGGGGGNFGVATRYWMRSPGADGASPREALPAPPKKVLVNSVAWDWDGIDESSFERLLANHGRWHEENSEAGTPEAGLFSQLKLWHRSNGSITVDTIVDAGVPDAEGVLRRYVEALSEGVGAPIERENRLVPWMQATSWNGFTGPDSTRRFDGKSAYLRRAWTREAVRGAWEGLNDTSLSNPGALLMIASYGGAVNTVDSDATAVAQRDSIIKFQVVSIWDDPGDDAANTAWTRATYSAMFASSGGVPAPSEDTDGCFVNYCDTDLDDPDWNTSGLSSLDLYYKGNLPRLQRARAAYDPKEIFRHAQSLPLG</sequence>
<dbReference type="Proteomes" id="UP001595823">
    <property type="component" value="Unassembled WGS sequence"/>
</dbReference>